<proteinExistence type="predicted"/>
<keyword evidence="2" id="KW-1185">Reference proteome</keyword>
<dbReference type="EMBL" id="CP126172">
    <property type="protein sequence ID" value="WOS40668.1"/>
    <property type="molecule type" value="Genomic_DNA"/>
</dbReference>
<dbReference type="RefSeq" id="WP_317844036.1">
    <property type="nucleotide sequence ID" value="NZ_CP126170.1"/>
</dbReference>
<reference evidence="1 2" key="1">
    <citation type="submission" date="2023-05" db="EMBL/GenBank/DDBJ databases">
        <title>Xanthomonas rydalmerenesis sp. nov., a novel Xanthomonas species isolated from Fragaria x ananassa.</title>
        <authorList>
            <person name="McKnight D.J.E."/>
            <person name="Wong-Bajracharya J."/>
            <person name="Okoh E.B."/>
            <person name="Snijders F."/>
            <person name="Lidbetter F."/>
            <person name="Webster J."/>
            <person name="Djordjevic S.P."/>
            <person name="Bogema D.R."/>
            <person name="Chapman T.A."/>
        </authorList>
    </citation>
    <scope>NUCLEOTIDE SEQUENCE [LARGE SCALE GENOMIC DNA]</scope>
    <source>
        <strain evidence="1 2">DAR34883</strain>
    </source>
</reference>
<accession>A0ABZ0JNU4</accession>
<gene>
    <name evidence="1" type="ORF">QN243_20120</name>
</gene>
<organism evidence="1 2">
    <name type="scientific">Xanthomonas rydalmerensis</name>
    <dbReference type="NCBI Taxonomy" id="3046274"/>
    <lineage>
        <taxon>Bacteria</taxon>
        <taxon>Pseudomonadati</taxon>
        <taxon>Pseudomonadota</taxon>
        <taxon>Gammaproteobacteria</taxon>
        <taxon>Lysobacterales</taxon>
        <taxon>Lysobacteraceae</taxon>
        <taxon>Xanthomonas</taxon>
    </lineage>
</organism>
<evidence type="ECO:0000313" key="1">
    <source>
        <dbReference type="EMBL" id="WOS40668.1"/>
    </source>
</evidence>
<dbReference type="Proteomes" id="UP001302020">
    <property type="component" value="Chromosome"/>
</dbReference>
<evidence type="ECO:0000313" key="2">
    <source>
        <dbReference type="Proteomes" id="UP001302020"/>
    </source>
</evidence>
<name>A0ABZ0JNU4_9XANT</name>
<protein>
    <submittedName>
        <fullName evidence="1">Uncharacterized protein</fullName>
    </submittedName>
</protein>
<sequence length="97" mass="10806">MTIAIALVPAICSIAVTGYIANQANSKVDTVKGELKAEIAASEGRLGEKIREIDVNSANRRNESQAEMMRLDESRAQQVIQLRQDLRDHIQDESKRQ</sequence>